<protein>
    <submittedName>
        <fullName evidence="5">Carboxylesterase</fullName>
    </submittedName>
</protein>
<feature type="binding site" evidence="2">
    <location>
        <position position="106"/>
    </location>
    <ligand>
        <name>substrate</name>
    </ligand>
</feature>
<dbReference type="PIRSF" id="PIRSF017388">
    <property type="entry name" value="Esterase_lipase"/>
    <property type="match status" value="1"/>
</dbReference>
<dbReference type="SUPFAM" id="SSF53474">
    <property type="entry name" value="alpha/beta-Hydrolases"/>
    <property type="match status" value="1"/>
</dbReference>
<accession>A0A1H0A844</accession>
<dbReference type="Gene3D" id="3.40.50.1820">
    <property type="entry name" value="alpha/beta hydrolase"/>
    <property type="match status" value="1"/>
</dbReference>
<dbReference type="PANTHER" id="PTHR11614">
    <property type="entry name" value="PHOSPHOLIPASE-RELATED"/>
    <property type="match status" value="1"/>
</dbReference>
<dbReference type="AlphaFoldDB" id="A0A1H0A844"/>
<evidence type="ECO:0000256" key="1">
    <source>
        <dbReference type="PIRSR" id="PIRSR017388-1"/>
    </source>
</evidence>
<evidence type="ECO:0000313" key="6">
    <source>
        <dbReference type="Proteomes" id="UP000199544"/>
    </source>
</evidence>
<dbReference type="InterPro" id="IPR012354">
    <property type="entry name" value="Esterase_lipase"/>
</dbReference>
<evidence type="ECO:0000259" key="4">
    <source>
        <dbReference type="Pfam" id="PF12146"/>
    </source>
</evidence>
<sequence>MEGDSMEERAVQYPVLKEGKPFYFEGSQVGILVIHGFTGSTQSMRPLGEAYAEKGYTVCGPRLKGHGTHYEDMEQTTYQDWIASVEEGYAWLQERCDTVFVTGLSMGGTLTLYLAEKYPDIKGIIPINAAVDIPSMEEMNTAKEPRFLDAIGSDIKKPDVKELSYERTPLQSVKEILKLMDEVRNRLDRVTCPAFIFVSETDHVVPPLNSQLILEQISSKEKTLQYMSESYHVATLDYDQGMIIEKTLKFLEKQLS</sequence>
<evidence type="ECO:0000313" key="5">
    <source>
        <dbReference type="EMBL" id="SDN29700.1"/>
    </source>
</evidence>
<feature type="binding site" evidence="2">
    <location>
        <position position="37"/>
    </location>
    <ligand>
        <name>substrate</name>
    </ligand>
</feature>
<dbReference type="Proteomes" id="UP000199544">
    <property type="component" value="Unassembled WGS sequence"/>
</dbReference>
<feature type="domain" description="Serine aminopeptidase S33" evidence="4">
    <location>
        <begin position="161"/>
        <end position="235"/>
    </location>
</feature>
<dbReference type="InterPro" id="IPR022742">
    <property type="entry name" value="Hydrolase_4"/>
</dbReference>
<dbReference type="InterPro" id="IPR051044">
    <property type="entry name" value="MAG_DAG_Lipase"/>
</dbReference>
<feature type="site" description="Important for substrate specificity" evidence="3">
    <location>
        <position position="151"/>
    </location>
</feature>
<reference evidence="6" key="1">
    <citation type="submission" date="2016-10" db="EMBL/GenBank/DDBJ databases">
        <authorList>
            <person name="Varghese N."/>
            <person name="Submissions S."/>
        </authorList>
    </citation>
    <scope>NUCLEOTIDE SEQUENCE [LARGE SCALE GENOMIC DNA]</scope>
    <source>
        <strain evidence="6">CGMCC 1.6854</strain>
    </source>
</reference>
<dbReference type="Pfam" id="PF12146">
    <property type="entry name" value="Hydrolase_4"/>
    <property type="match status" value="2"/>
</dbReference>
<feature type="active site" description="Charge relay system" evidence="1">
    <location>
        <position position="202"/>
    </location>
</feature>
<dbReference type="EMBL" id="FNHW01000002">
    <property type="protein sequence ID" value="SDN29700.1"/>
    <property type="molecule type" value="Genomic_DNA"/>
</dbReference>
<feature type="domain" description="Serine aminopeptidase S33" evidence="4">
    <location>
        <begin position="31"/>
        <end position="136"/>
    </location>
</feature>
<dbReference type="GO" id="GO:0052689">
    <property type="term" value="F:carboxylic ester hydrolase activity"/>
    <property type="evidence" value="ECO:0007669"/>
    <property type="project" value="InterPro"/>
</dbReference>
<gene>
    <name evidence="5" type="ORF">SAMN04488137_3976</name>
</gene>
<evidence type="ECO:0000256" key="2">
    <source>
        <dbReference type="PIRSR" id="PIRSR017388-2"/>
    </source>
</evidence>
<evidence type="ECO:0000256" key="3">
    <source>
        <dbReference type="PIRSR" id="PIRSR017388-3"/>
    </source>
</evidence>
<feature type="active site" description="Nucleophile" evidence="1">
    <location>
        <position position="105"/>
    </location>
</feature>
<keyword evidence="6" id="KW-1185">Reference proteome</keyword>
<dbReference type="STRING" id="459525.SAMN04488137_3976"/>
<organism evidence="5 6">
    <name type="scientific">Fictibacillus solisalsi</name>
    <dbReference type="NCBI Taxonomy" id="459525"/>
    <lineage>
        <taxon>Bacteria</taxon>
        <taxon>Bacillati</taxon>
        <taxon>Bacillota</taxon>
        <taxon>Bacilli</taxon>
        <taxon>Bacillales</taxon>
        <taxon>Fictibacillaceae</taxon>
        <taxon>Fictibacillus</taxon>
    </lineage>
</organism>
<dbReference type="InterPro" id="IPR029058">
    <property type="entry name" value="AB_hydrolase_fold"/>
</dbReference>
<proteinExistence type="predicted"/>
<name>A0A1H0A844_9BACL</name>
<feature type="active site" description="Charge relay system" evidence="1">
    <location>
        <position position="232"/>
    </location>
</feature>